<organism evidence="4 5">
    <name type="scientific">Candidatus Butyricicoccus avistercoris</name>
    <dbReference type="NCBI Taxonomy" id="2838518"/>
    <lineage>
        <taxon>Bacteria</taxon>
        <taxon>Bacillati</taxon>
        <taxon>Bacillota</taxon>
        <taxon>Clostridia</taxon>
        <taxon>Eubacteriales</taxon>
        <taxon>Butyricicoccaceae</taxon>
        <taxon>Butyricicoccus</taxon>
    </lineage>
</organism>
<dbReference type="GO" id="GO:0005886">
    <property type="term" value="C:plasma membrane"/>
    <property type="evidence" value="ECO:0007669"/>
    <property type="project" value="TreeGrafter"/>
</dbReference>
<keyword evidence="1" id="KW-0547">Nucleotide-binding</keyword>
<dbReference type="InterPro" id="IPR003439">
    <property type="entry name" value="ABC_transporter-like_ATP-bd"/>
</dbReference>
<dbReference type="InterPro" id="IPR017871">
    <property type="entry name" value="ABC_transporter-like_CS"/>
</dbReference>
<reference evidence="4" key="2">
    <citation type="submission" date="2021-04" db="EMBL/GenBank/DDBJ databases">
        <authorList>
            <person name="Gilroy R."/>
        </authorList>
    </citation>
    <scope>NUCLEOTIDE SEQUENCE</scope>
    <source>
        <strain evidence="4">CHK193-4272</strain>
    </source>
</reference>
<name>A0A9D1THF6_9FIRM</name>
<reference evidence="4" key="1">
    <citation type="journal article" date="2021" name="PeerJ">
        <title>Extensive microbial diversity within the chicken gut microbiome revealed by metagenomics and culture.</title>
        <authorList>
            <person name="Gilroy R."/>
            <person name="Ravi A."/>
            <person name="Getino M."/>
            <person name="Pursley I."/>
            <person name="Horton D.L."/>
            <person name="Alikhan N.F."/>
            <person name="Baker D."/>
            <person name="Gharbi K."/>
            <person name="Hall N."/>
            <person name="Watson M."/>
            <person name="Adriaenssens E.M."/>
            <person name="Foster-Nyarko E."/>
            <person name="Jarju S."/>
            <person name="Secka A."/>
            <person name="Antonio M."/>
            <person name="Oren A."/>
            <person name="Chaudhuri R.R."/>
            <person name="La Ragione R."/>
            <person name="Hildebrand F."/>
            <person name="Pallen M.J."/>
        </authorList>
    </citation>
    <scope>NUCLEOTIDE SEQUENCE</scope>
    <source>
        <strain evidence="4">CHK193-4272</strain>
    </source>
</reference>
<dbReference type="Pfam" id="PF00005">
    <property type="entry name" value="ABC_tran"/>
    <property type="match status" value="1"/>
</dbReference>
<comment type="caution">
    <text evidence="4">The sequence shown here is derived from an EMBL/GenBank/DDBJ whole genome shotgun (WGS) entry which is preliminary data.</text>
</comment>
<evidence type="ECO:0000313" key="5">
    <source>
        <dbReference type="Proteomes" id="UP000886808"/>
    </source>
</evidence>
<evidence type="ECO:0000313" key="4">
    <source>
        <dbReference type="EMBL" id="HIV62022.1"/>
    </source>
</evidence>
<dbReference type="InterPro" id="IPR015854">
    <property type="entry name" value="ABC_transpr_LolD-like"/>
</dbReference>
<keyword evidence="2 4" id="KW-0067">ATP-binding</keyword>
<dbReference type="PROSITE" id="PS50893">
    <property type="entry name" value="ABC_TRANSPORTER_2"/>
    <property type="match status" value="1"/>
</dbReference>
<proteinExistence type="predicted"/>
<evidence type="ECO:0000259" key="3">
    <source>
        <dbReference type="PROSITE" id="PS50893"/>
    </source>
</evidence>
<dbReference type="InterPro" id="IPR027417">
    <property type="entry name" value="P-loop_NTPase"/>
</dbReference>
<dbReference type="EMBL" id="DXIE01000028">
    <property type="protein sequence ID" value="HIV62022.1"/>
    <property type="molecule type" value="Genomic_DNA"/>
</dbReference>
<dbReference type="SUPFAM" id="SSF52540">
    <property type="entry name" value="P-loop containing nucleoside triphosphate hydrolases"/>
    <property type="match status" value="1"/>
</dbReference>
<dbReference type="SMART" id="SM00382">
    <property type="entry name" value="AAA"/>
    <property type="match status" value="1"/>
</dbReference>
<dbReference type="GO" id="GO:0022857">
    <property type="term" value="F:transmembrane transporter activity"/>
    <property type="evidence" value="ECO:0007669"/>
    <property type="project" value="TreeGrafter"/>
</dbReference>
<accession>A0A9D1THF6</accession>
<dbReference type="AlphaFoldDB" id="A0A9D1THF6"/>
<dbReference type="GO" id="GO:0005524">
    <property type="term" value="F:ATP binding"/>
    <property type="evidence" value="ECO:0007669"/>
    <property type="project" value="UniProtKB-KW"/>
</dbReference>
<dbReference type="Proteomes" id="UP000886808">
    <property type="component" value="Unassembled WGS sequence"/>
</dbReference>
<dbReference type="PANTHER" id="PTHR24220">
    <property type="entry name" value="IMPORT ATP-BINDING PROTEIN"/>
    <property type="match status" value="1"/>
</dbReference>
<gene>
    <name evidence="4" type="ORF">H9746_04130</name>
</gene>
<feature type="domain" description="ABC transporter" evidence="3">
    <location>
        <begin position="4"/>
        <end position="233"/>
    </location>
</feature>
<dbReference type="GO" id="GO:0016887">
    <property type="term" value="F:ATP hydrolysis activity"/>
    <property type="evidence" value="ECO:0007669"/>
    <property type="project" value="InterPro"/>
</dbReference>
<dbReference type="PROSITE" id="PS00211">
    <property type="entry name" value="ABC_TRANSPORTER_1"/>
    <property type="match status" value="1"/>
</dbReference>
<dbReference type="PANTHER" id="PTHR24220:SF470">
    <property type="entry name" value="CELL DIVISION ATP-BINDING PROTEIN FTSE"/>
    <property type="match status" value="1"/>
</dbReference>
<sequence length="234" mass="26443">MPQIELQNVTKYFVNERKKRFAAVDDVSITIEQGDFVFLIGSSGAGKTTILKLIANQIRADSGRIWMGDQEVTKLRYWKRSAYRRMIGQVWQEASLIRKKTIRENLYIVQRALGVKSKAAEENTTKALALVGMRAMGERYPFELSGGQIKLVELARAVICNPPVLVVDEITANLDYDTSWDIMNILAEINRCGTTVIMATHAKQFVNVMRKRVITLVEGRVVADVPKGKYGEFK</sequence>
<evidence type="ECO:0000256" key="1">
    <source>
        <dbReference type="ARBA" id="ARBA00022741"/>
    </source>
</evidence>
<protein>
    <submittedName>
        <fullName evidence="4">ATP-binding cassette domain-containing protein</fullName>
    </submittedName>
</protein>
<evidence type="ECO:0000256" key="2">
    <source>
        <dbReference type="ARBA" id="ARBA00022840"/>
    </source>
</evidence>
<dbReference type="Gene3D" id="3.40.50.300">
    <property type="entry name" value="P-loop containing nucleotide triphosphate hydrolases"/>
    <property type="match status" value="1"/>
</dbReference>
<dbReference type="InterPro" id="IPR003593">
    <property type="entry name" value="AAA+_ATPase"/>
</dbReference>